<proteinExistence type="predicted"/>
<sequence>MSAKDYRSIDGAKLYDYSHIPEIKFTNRDGKSQKDLKTHIDEYDLNEPLYGDGQMMDNKTCKEQFMNFADGEKVILYYKTYTHELLITNFAKILFVTTYYNGNSSLSFKNIGYWIPVDHFNLMKCIISPYRNDLTNDCLTTICTIMEHLKNTLNDYFAKYIELRDLNAENAILKKIIAKHDAYKINDKDKFYKKYDDKKLYKLRSVNPADILPQ</sequence>
<dbReference type="EMBL" id="MK072171">
    <property type="protein sequence ID" value="AYV79709.1"/>
    <property type="molecule type" value="Genomic_DNA"/>
</dbReference>
<gene>
    <name evidence="1" type="ORF">Faunusvirus40_9</name>
</gene>
<reference evidence="1" key="1">
    <citation type="submission" date="2018-10" db="EMBL/GenBank/DDBJ databases">
        <title>Hidden diversity of soil giant viruses.</title>
        <authorList>
            <person name="Schulz F."/>
            <person name="Alteio L."/>
            <person name="Goudeau D."/>
            <person name="Ryan E.M."/>
            <person name="Malmstrom R.R."/>
            <person name="Blanchard J."/>
            <person name="Woyke T."/>
        </authorList>
    </citation>
    <scope>NUCLEOTIDE SEQUENCE</scope>
    <source>
        <strain evidence="1">FNV1</strain>
    </source>
</reference>
<organism evidence="1">
    <name type="scientific">Faunusvirus sp</name>
    <dbReference type="NCBI Taxonomy" id="2487766"/>
    <lineage>
        <taxon>Viruses</taxon>
        <taxon>Varidnaviria</taxon>
        <taxon>Bamfordvirae</taxon>
        <taxon>Nucleocytoviricota</taxon>
        <taxon>Megaviricetes</taxon>
        <taxon>Imitervirales</taxon>
        <taxon>Mimiviridae</taxon>
    </lineage>
</organism>
<protein>
    <submittedName>
        <fullName evidence="1">Uncharacterized protein</fullName>
    </submittedName>
</protein>
<accession>A0A3G5A2J9</accession>
<evidence type="ECO:0000313" key="1">
    <source>
        <dbReference type="EMBL" id="AYV79709.1"/>
    </source>
</evidence>
<name>A0A3G5A2J9_9VIRU</name>